<keyword evidence="8" id="KW-1133">Transmembrane helix</keyword>
<dbReference type="GO" id="GO:0004620">
    <property type="term" value="F:phospholipase activity"/>
    <property type="evidence" value="ECO:0007669"/>
    <property type="project" value="InterPro"/>
</dbReference>
<gene>
    <name evidence="10 11" type="primary">LOC113520490</name>
</gene>
<feature type="transmembrane region" description="Helical" evidence="8">
    <location>
        <begin position="20"/>
        <end position="38"/>
    </location>
</feature>
<evidence type="ECO:0000256" key="1">
    <source>
        <dbReference type="ARBA" id="ARBA00007835"/>
    </source>
</evidence>
<reference evidence="10 11" key="1">
    <citation type="submission" date="2025-05" db="UniProtKB">
        <authorList>
            <consortium name="RefSeq"/>
        </authorList>
    </citation>
    <scope>IDENTIFICATION</scope>
    <source>
        <tissue evidence="10 11">Whole larvae</tissue>
    </source>
</reference>
<keyword evidence="5 7" id="KW-0443">Lipid metabolism</keyword>
<dbReference type="GO" id="GO:0009395">
    <property type="term" value="P:phospholipid catabolic process"/>
    <property type="evidence" value="ECO:0007669"/>
    <property type="project" value="TreeGrafter"/>
</dbReference>
<evidence type="ECO:0000313" key="11">
    <source>
        <dbReference type="RefSeq" id="XP_052747650.1"/>
    </source>
</evidence>
<evidence type="ECO:0000256" key="7">
    <source>
        <dbReference type="RuleBase" id="RU364138"/>
    </source>
</evidence>
<protein>
    <recommendedName>
        <fullName evidence="7">Phospholipase B-like</fullName>
        <ecNumber evidence="7">3.1.1.-</ecNumber>
    </recommendedName>
</protein>
<evidence type="ECO:0000256" key="5">
    <source>
        <dbReference type="ARBA" id="ARBA00023098"/>
    </source>
</evidence>
<dbReference type="InParanoid" id="A0A6J1WY41"/>
<evidence type="ECO:0000256" key="8">
    <source>
        <dbReference type="SAM" id="Phobius"/>
    </source>
</evidence>
<evidence type="ECO:0000256" key="2">
    <source>
        <dbReference type="ARBA" id="ARBA00022729"/>
    </source>
</evidence>
<sequence>MTKILKVVGASWLQTKISSYILGILGVLAFLALFVGQIERIQEDGNYAATVFYSEKTGYRIEYWGQSNELANIPKGVARAHFRMDVDTTGWSLLEVETDGSYPDEVQAYAAGIVEGALTWYLIHTHLENTIREKCENKPLEKQCNKLRDSLDKSVDRWKTYAAERSSIDPFWHQVSLYYTQISGISTGWKHGVERSMSEYDTDISDLYWLNSLTEVIELQQKLNISLEDPMLTTLPDLSSAFVRITNETSTDGVPTKKLYLAQNMAGSYSSMTRILKRYKLNYHLTSKDTNVVPGTSVDFSGYPGSITSQDEFYIIKGKEHRIAVTGTSLRNYNSKLWKEVNITEQVPAGPRIFAANHLAANVSSWGRTLASSNSGTASKQWLLVDFNKFNQQNEFALPNKVHMPRHFRNEFVSESTITNDIKHTVYRTNNGHGKGLLMLIEQVPGRTHSADLTDIFLEQGYWAIYGLPFFKDVAELTHITKMEEKYGNLFSETESPRAVMFKNGYKNATSLESIIKLMRQNNVTAINRASNETESCSSGWECLIQEKGYWSVLGARGDMVQRYKEAYGVIDTKVVSGVLNETALGFVAIAGPPYTHVSKLNNTTINKGNIAPIYTHQFDDKPSIDGLEIRDLVKHQLEEAEQETLEILNRDVIKPFQWSESDFKNKSHTGLPDKWEFGIFQPKWSW</sequence>
<dbReference type="Pfam" id="PF04916">
    <property type="entry name" value="Phospholip_B"/>
    <property type="match status" value="1"/>
</dbReference>
<keyword evidence="3 7" id="KW-0378">Hydrolase</keyword>
<dbReference type="KEGG" id="gmw:113520490"/>
<dbReference type="InterPro" id="IPR007000">
    <property type="entry name" value="PLipase_B-like"/>
</dbReference>
<dbReference type="GO" id="GO:0005576">
    <property type="term" value="C:extracellular region"/>
    <property type="evidence" value="ECO:0007669"/>
    <property type="project" value="TreeGrafter"/>
</dbReference>
<name>A0A6J1WY41_GALME</name>
<evidence type="ECO:0000313" key="10">
    <source>
        <dbReference type="RefSeq" id="XP_026761629.2"/>
    </source>
</evidence>
<dbReference type="AlphaFoldDB" id="A0A6J1WY41"/>
<keyword evidence="6" id="KW-0325">Glycoprotein</keyword>
<keyword evidence="8" id="KW-0812">Transmembrane</keyword>
<comment type="function">
    <text evidence="7">Putative phospholipase.</text>
</comment>
<evidence type="ECO:0000313" key="9">
    <source>
        <dbReference type="Proteomes" id="UP001652740"/>
    </source>
</evidence>
<dbReference type="FunCoup" id="A0A6J1WY41">
    <property type="interactions" value="40"/>
</dbReference>
<keyword evidence="9" id="KW-1185">Reference proteome</keyword>
<evidence type="ECO:0000256" key="3">
    <source>
        <dbReference type="ARBA" id="ARBA00022801"/>
    </source>
</evidence>
<keyword evidence="2" id="KW-0732">Signal</keyword>
<keyword evidence="4 7" id="KW-0442">Lipid degradation</keyword>
<comment type="similarity">
    <text evidence="1 7">Belongs to the phospholipase B-like family.</text>
</comment>
<dbReference type="Gene3D" id="3.60.60.30">
    <property type="match status" value="1"/>
</dbReference>
<dbReference type="Proteomes" id="UP001652740">
    <property type="component" value="Unplaced"/>
</dbReference>
<organism evidence="9 10">
    <name type="scientific">Galleria mellonella</name>
    <name type="common">Greater wax moth</name>
    <dbReference type="NCBI Taxonomy" id="7137"/>
    <lineage>
        <taxon>Eukaryota</taxon>
        <taxon>Metazoa</taxon>
        <taxon>Ecdysozoa</taxon>
        <taxon>Arthropoda</taxon>
        <taxon>Hexapoda</taxon>
        <taxon>Insecta</taxon>
        <taxon>Pterygota</taxon>
        <taxon>Neoptera</taxon>
        <taxon>Endopterygota</taxon>
        <taxon>Lepidoptera</taxon>
        <taxon>Glossata</taxon>
        <taxon>Ditrysia</taxon>
        <taxon>Pyraloidea</taxon>
        <taxon>Pyralidae</taxon>
        <taxon>Galleriinae</taxon>
        <taxon>Galleria</taxon>
    </lineage>
</organism>
<evidence type="ECO:0000256" key="6">
    <source>
        <dbReference type="ARBA" id="ARBA00023180"/>
    </source>
</evidence>
<dbReference type="GeneID" id="113520490"/>
<proteinExistence type="inferred from homology"/>
<evidence type="ECO:0000256" key="4">
    <source>
        <dbReference type="ARBA" id="ARBA00022963"/>
    </source>
</evidence>
<dbReference type="RefSeq" id="XP_026761629.2">
    <property type="nucleotide sequence ID" value="XM_026905828.3"/>
</dbReference>
<dbReference type="PANTHER" id="PTHR12370:SF3">
    <property type="entry name" value="PHOSPHOLIPASE B-LIKE 2-RELATED"/>
    <property type="match status" value="1"/>
</dbReference>
<dbReference type="PANTHER" id="PTHR12370">
    <property type="entry name" value="PHOSPHOLIPASE B-RELATED"/>
    <property type="match status" value="1"/>
</dbReference>
<keyword evidence="8" id="KW-0472">Membrane</keyword>
<accession>A0A6J1WY41</accession>
<dbReference type="RefSeq" id="XP_052747650.1">
    <property type="nucleotide sequence ID" value="XM_052891690.1"/>
</dbReference>
<dbReference type="EC" id="3.1.1.-" evidence="7"/>